<name>A0A7X9S0Y3_9BACT</name>
<dbReference type="InterPro" id="IPR011042">
    <property type="entry name" value="6-blade_b-propeller_TolB-like"/>
</dbReference>
<gene>
    <name evidence="4" type="ORF">HHU12_30805</name>
</gene>
<proteinExistence type="predicted"/>
<dbReference type="SUPFAM" id="SSF82171">
    <property type="entry name" value="DPP6 N-terminal domain-like"/>
    <property type="match status" value="1"/>
</dbReference>
<reference evidence="4 5" key="1">
    <citation type="submission" date="2020-04" db="EMBL/GenBank/DDBJ databases">
        <title>Flammeovirga sp. SR4, a novel species isolated from seawater.</title>
        <authorList>
            <person name="Wang X."/>
        </authorList>
    </citation>
    <scope>NUCLEOTIDE SEQUENCE [LARGE SCALE GENOMIC DNA]</scope>
    <source>
        <strain evidence="4 5">ATCC 23126</strain>
    </source>
</reference>
<dbReference type="Proteomes" id="UP000576082">
    <property type="component" value="Unassembled WGS sequence"/>
</dbReference>
<protein>
    <submittedName>
        <fullName evidence="4">S9 family peptidase</fullName>
    </submittedName>
</protein>
<accession>A0A7X9S0Y3</accession>
<dbReference type="GO" id="GO:0006508">
    <property type="term" value="P:proteolysis"/>
    <property type="evidence" value="ECO:0007669"/>
    <property type="project" value="InterPro"/>
</dbReference>
<dbReference type="SUPFAM" id="SSF53474">
    <property type="entry name" value="alpha/beta-Hydrolases"/>
    <property type="match status" value="1"/>
</dbReference>
<evidence type="ECO:0000313" key="4">
    <source>
        <dbReference type="EMBL" id="NME72391.1"/>
    </source>
</evidence>
<dbReference type="GO" id="GO:0004252">
    <property type="term" value="F:serine-type endopeptidase activity"/>
    <property type="evidence" value="ECO:0007669"/>
    <property type="project" value="TreeGrafter"/>
</dbReference>
<dbReference type="PANTHER" id="PTHR42776:SF27">
    <property type="entry name" value="DIPEPTIDYL PEPTIDASE FAMILY MEMBER 6"/>
    <property type="match status" value="1"/>
</dbReference>
<dbReference type="Pfam" id="PF00326">
    <property type="entry name" value="Peptidase_S9"/>
    <property type="match status" value="1"/>
</dbReference>
<evidence type="ECO:0000259" key="3">
    <source>
        <dbReference type="Pfam" id="PF00326"/>
    </source>
</evidence>
<dbReference type="InterPro" id="IPR001375">
    <property type="entry name" value="Peptidase_S9_cat"/>
</dbReference>
<dbReference type="EMBL" id="JABANE010000157">
    <property type="protein sequence ID" value="NME72391.1"/>
    <property type="molecule type" value="Genomic_DNA"/>
</dbReference>
<dbReference type="PANTHER" id="PTHR42776">
    <property type="entry name" value="SERINE PEPTIDASE S9 FAMILY MEMBER"/>
    <property type="match status" value="1"/>
</dbReference>
<dbReference type="Gene3D" id="2.120.10.30">
    <property type="entry name" value="TolB, C-terminal domain"/>
    <property type="match status" value="2"/>
</dbReference>
<dbReference type="AlphaFoldDB" id="A0A7X9S0Y3"/>
<feature type="chain" id="PRO_5030971348" evidence="2">
    <location>
        <begin position="22"/>
        <end position="881"/>
    </location>
</feature>
<feature type="domain" description="Peptidase S9 prolyl oligopeptidase catalytic" evidence="3">
    <location>
        <begin position="429"/>
        <end position="643"/>
    </location>
</feature>
<keyword evidence="1" id="KW-0378">Hydrolase</keyword>
<keyword evidence="2" id="KW-0732">Signal</keyword>
<evidence type="ECO:0000313" key="5">
    <source>
        <dbReference type="Proteomes" id="UP000576082"/>
    </source>
</evidence>
<organism evidence="4 5">
    <name type="scientific">Flammeovirga aprica JL-4</name>
    <dbReference type="NCBI Taxonomy" id="694437"/>
    <lineage>
        <taxon>Bacteria</taxon>
        <taxon>Pseudomonadati</taxon>
        <taxon>Bacteroidota</taxon>
        <taxon>Cytophagia</taxon>
        <taxon>Cytophagales</taxon>
        <taxon>Flammeovirgaceae</taxon>
        <taxon>Flammeovirga</taxon>
    </lineage>
</organism>
<comment type="caution">
    <text evidence="4">The sequence shown here is derived from an EMBL/GenBank/DDBJ whole genome shotgun (WGS) entry which is preliminary data.</text>
</comment>
<sequence>MKNTFLIYLSLIVLMGTKSFAQKQEVPLLDREIFFGNPEIAGGQLSPDGKFISFLKEYNGTLNIWVKKFDEPFEKAKPLTDNERPIGGYFWTYDGKYILFVKDNKGDENFNVYAVDPMAEVKEGVPEAKNLTPLKDVTVQIYQVSRNQPNIMMVGINDRDKAWHDLYKVDIATGERTLIFENNNRITGWNFDWDENPRLAYRTNDKGHSEILRIDGENKFTEIYETNLKESAYVSGWNKDNSKFYLVSNKGDVDLTTLYLMDPKTEAIEKVESDPKNKVDFGGVFLDDNTRELLYTSYTYDKRERLWKNKKWAKLFSHLEKQFKGREVGFSSFTKDYKQMLISVTGDKYAPDVYYYNSDTKKLIHQYTPKPKLKENEQYLAEMKPITFKSSDGLEIPGYLTIPKHQEAKNLPLVVLVHGGPKGPRDYWGYNSYVQMLANRGYAVLQPNFRASGGYGKSFLNAGDKQWGKLMQDDITYGVKHLINEGTVDASKVAIMGGSYGGYATLAGLAFTPDLYTCGVDIVGPSNLFTLLESIPPYWEAFRKSLYEMTGDPETEEGKKLIQETSPLFHVDKMKKPLLIVQGANDPRVKQAESDQIVIALRDADKEVEYLLADDEGHGFRKPTNNMAMWVATEKFLAKHLGGRYQEGGSDEVMKRLGEITVDVSKVTYTPKEEVSTSKSLKYTTTDISEGEYDYSVTIEVQGKTIPMASHRSVKKEGEFTTITDKAQSPMGEVVDKLFVKDMKPVKREIQQGGQNFSMNFNEGEVVLEMMGQKINIPADGAVLCADIGLDLFISRLPLTEGFETVFISPDLMTQKMKQLKVEVKEKKDDKFYIVTLTNLDNTNEVTEYTINTEDMLSTQETKIVPQMGNAKITAVLKQDN</sequence>
<keyword evidence="5" id="KW-1185">Reference proteome</keyword>
<evidence type="ECO:0000256" key="1">
    <source>
        <dbReference type="ARBA" id="ARBA00022801"/>
    </source>
</evidence>
<feature type="signal peptide" evidence="2">
    <location>
        <begin position="1"/>
        <end position="21"/>
    </location>
</feature>
<evidence type="ECO:0000256" key="2">
    <source>
        <dbReference type="SAM" id="SignalP"/>
    </source>
</evidence>
<dbReference type="InterPro" id="IPR029058">
    <property type="entry name" value="AB_hydrolase_fold"/>
</dbReference>
<dbReference type="RefSeq" id="WP_169660584.1">
    <property type="nucleotide sequence ID" value="NZ_JABANE010000157.1"/>
</dbReference>
<dbReference type="Gene3D" id="3.40.50.1820">
    <property type="entry name" value="alpha/beta hydrolase"/>
    <property type="match status" value="1"/>
</dbReference>